<dbReference type="EMBL" id="QEMT01000007">
    <property type="protein sequence ID" value="PWH62855.1"/>
    <property type="molecule type" value="Genomic_DNA"/>
</dbReference>
<evidence type="ECO:0000259" key="2">
    <source>
        <dbReference type="Pfam" id="PF02510"/>
    </source>
</evidence>
<feature type="domain" description="Surface presentation of antigen" evidence="2">
    <location>
        <begin position="120"/>
        <end position="193"/>
    </location>
</feature>
<protein>
    <submittedName>
        <fullName evidence="3">Effector protein</fullName>
    </submittedName>
</protein>
<gene>
    <name evidence="3" type="ORF">DD762_06240</name>
</gene>
<dbReference type="Proteomes" id="UP000245761">
    <property type="component" value="Unassembled WGS sequence"/>
</dbReference>
<name>A0A2U2VHV8_ECOLX</name>
<feature type="region of interest" description="Disordered" evidence="1">
    <location>
        <begin position="1"/>
        <end position="74"/>
    </location>
</feature>
<evidence type="ECO:0000256" key="1">
    <source>
        <dbReference type="SAM" id="MobiDB-lite"/>
    </source>
</evidence>
<proteinExistence type="predicted"/>
<feature type="compositionally biased region" description="Basic and acidic residues" evidence="1">
    <location>
        <begin position="177"/>
        <end position="205"/>
    </location>
</feature>
<feature type="region of interest" description="Disordered" evidence="1">
    <location>
        <begin position="167"/>
        <end position="205"/>
    </location>
</feature>
<feature type="compositionally biased region" description="Basic and acidic residues" evidence="1">
    <location>
        <begin position="47"/>
        <end position="68"/>
    </location>
</feature>
<organism evidence="3 4">
    <name type="scientific">Escherichia coli</name>
    <dbReference type="NCBI Taxonomy" id="562"/>
    <lineage>
        <taxon>Bacteria</taxon>
        <taxon>Pseudomonadati</taxon>
        <taxon>Pseudomonadota</taxon>
        <taxon>Gammaproteobacteria</taxon>
        <taxon>Enterobacterales</taxon>
        <taxon>Enterobacteriaceae</taxon>
        <taxon>Escherichia</taxon>
    </lineage>
</organism>
<evidence type="ECO:0000313" key="4">
    <source>
        <dbReference type="Proteomes" id="UP000245761"/>
    </source>
</evidence>
<evidence type="ECO:0000313" key="3">
    <source>
        <dbReference type="EMBL" id="PWH62855.1"/>
    </source>
</evidence>
<feature type="compositionally biased region" description="Polar residues" evidence="1">
    <location>
        <begin position="16"/>
        <end position="32"/>
    </location>
</feature>
<comment type="caution">
    <text evidence="3">The sequence shown here is derived from an EMBL/GenBank/DDBJ whole genome shotgun (WGS) entry which is preliminary data.</text>
</comment>
<dbReference type="InterPro" id="IPR056746">
    <property type="entry name" value="SPAN_dom"/>
</dbReference>
<dbReference type="Pfam" id="PF02510">
    <property type="entry name" value="SPAN"/>
    <property type="match status" value="1"/>
</dbReference>
<dbReference type="AlphaFoldDB" id="A0A2U2VHV8"/>
<accession>A0A2U2VHV8</accession>
<sequence>MQTNGTEKFSTKKILNMTSRDQGNDSEPSNKTIKFKEKIHNGIHTEYITDQKHSNNKDREKKYRDGDKINGPQAHSLDITNERRFADNRTMFTQHIEKQRNVHTLNQNDINNSANNANARENELTYQFQRWGQNHTVRILESSEGIRLKPSDTLVSDRLHEAQHNDVTAQRWVLTEQDERQGQRHQPHDEQENEGKFENDQKDES</sequence>
<reference evidence="3 4" key="1">
    <citation type="submission" date="2018-04" db="EMBL/GenBank/DDBJ databases">
        <title>Draft Genomic Sequencing Of Potential Extraintestinal Pathogenic Escherichia coli B8S56 Isolated from Retail Chicken Skin.</title>
        <authorList>
            <person name="Xu A."/>
            <person name="Tilman S."/>
            <person name="Wisser-Parker K."/>
            <person name="Scullen O.J."/>
            <person name="Sommers C."/>
        </authorList>
    </citation>
    <scope>NUCLEOTIDE SEQUENCE [LARGE SCALE GENOMIC DNA]</scope>
    <source>
        <strain evidence="3 4">B8S56</strain>
    </source>
</reference>